<gene>
    <name evidence="4" type="ORF">SAMN05421738_10720</name>
</gene>
<proteinExistence type="predicted"/>
<evidence type="ECO:0000313" key="5">
    <source>
        <dbReference type="Proteomes" id="UP000199149"/>
    </source>
</evidence>
<sequence>MKKNSTFLKGMFVLCLGISGFQVNAQYCIPEPLFCEFGDKLTNVKINNLENTSDCSNDGYQDYTTSVMPFELKAGGTNQFDITVENGNYEETVMVWIDFNKNNIFDANEYFLIGAAEFEDYGTGETKTISKAINLPSTVEEGQYRMRVKILDGLDEDPSFSCDVYFWDDEGQVEFRWPFGEVEDYLVNITKQQEITYCAPVDIMCDDDDAIHKVTFGTINNSSTCEEGGISDYTTQSTQVQKGKSYPISVVIGSGWKYESVAAWIDYNQDGVFTENEFTLIGTHVYPSNSNNGLTAELKNEIVIPEDALNGATRMRLRIRATGSDQPDITYDAICEDEDFGEIEDYTIIIGDKLATTEVVKSTFNIVKRNHENVVLSTDLMTEINLYSIGGQKVKTYKMSTKEFVIPTDLPKGVYVLKAKTKEGKELMKKVIL</sequence>
<dbReference type="InterPro" id="IPR045474">
    <property type="entry name" value="GEVED"/>
</dbReference>
<evidence type="ECO:0000256" key="2">
    <source>
        <dbReference type="SAM" id="SignalP"/>
    </source>
</evidence>
<protein>
    <submittedName>
        <fullName evidence="4">Por secretion system C-terminal sorting domain-containing protein</fullName>
    </submittedName>
</protein>
<dbReference type="RefSeq" id="WP_092908085.1">
    <property type="nucleotide sequence ID" value="NZ_FOUZ01000007.1"/>
</dbReference>
<accession>A0A1I4WJ18</accession>
<keyword evidence="5" id="KW-1185">Reference proteome</keyword>
<keyword evidence="1 2" id="KW-0732">Signal</keyword>
<evidence type="ECO:0000259" key="3">
    <source>
        <dbReference type="Pfam" id="PF20009"/>
    </source>
</evidence>
<organism evidence="4 5">
    <name type="scientific">Algoriella xinjiangensis</name>
    <dbReference type="NCBI Taxonomy" id="684065"/>
    <lineage>
        <taxon>Bacteria</taxon>
        <taxon>Pseudomonadati</taxon>
        <taxon>Bacteroidota</taxon>
        <taxon>Flavobacteriia</taxon>
        <taxon>Flavobacteriales</taxon>
        <taxon>Weeksellaceae</taxon>
        <taxon>Algoriella</taxon>
    </lineage>
</organism>
<feature type="domain" description="GEVED" evidence="3">
    <location>
        <begin position="261"/>
        <end position="348"/>
    </location>
</feature>
<name>A0A1I4WJ18_9FLAO</name>
<feature type="signal peptide" evidence="2">
    <location>
        <begin position="1"/>
        <end position="25"/>
    </location>
</feature>
<feature type="chain" id="PRO_5011722386" evidence="2">
    <location>
        <begin position="26"/>
        <end position="433"/>
    </location>
</feature>
<dbReference type="Proteomes" id="UP000199149">
    <property type="component" value="Unassembled WGS sequence"/>
</dbReference>
<reference evidence="5" key="1">
    <citation type="submission" date="2016-10" db="EMBL/GenBank/DDBJ databases">
        <authorList>
            <person name="Varghese N."/>
            <person name="Submissions S."/>
        </authorList>
    </citation>
    <scope>NUCLEOTIDE SEQUENCE [LARGE SCALE GENOMIC DNA]</scope>
    <source>
        <strain evidence="5">XJ109</strain>
    </source>
</reference>
<dbReference type="InterPro" id="IPR026444">
    <property type="entry name" value="Secre_tail"/>
</dbReference>
<evidence type="ECO:0000313" key="4">
    <source>
        <dbReference type="EMBL" id="SFN13270.1"/>
    </source>
</evidence>
<evidence type="ECO:0000256" key="1">
    <source>
        <dbReference type="ARBA" id="ARBA00022729"/>
    </source>
</evidence>
<dbReference type="Pfam" id="PF20009">
    <property type="entry name" value="GEVED"/>
    <property type="match status" value="2"/>
</dbReference>
<dbReference type="STRING" id="684065.SAMN05421738_10720"/>
<dbReference type="EMBL" id="FOUZ01000007">
    <property type="protein sequence ID" value="SFN13270.1"/>
    <property type="molecule type" value="Genomic_DNA"/>
</dbReference>
<feature type="domain" description="GEVED" evidence="3">
    <location>
        <begin position="93"/>
        <end position="188"/>
    </location>
</feature>
<dbReference type="NCBIfam" id="TIGR04183">
    <property type="entry name" value="Por_Secre_tail"/>
    <property type="match status" value="1"/>
</dbReference>
<dbReference type="AlphaFoldDB" id="A0A1I4WJ18"/>
<dbReference type="OrthoDB" id="9808753at2"/>